<feature type="compositionally biased region" description="Basic and acidic residues" evidence="1">
    <location>
        <begin position="375"/>
        <end position="397"/>
    </location>
</feature>
<dbReference type="GeneID" id="19879148"/>
<dbReference type="InParanoid" id="L2GVF5"/>
<accession>L2GVF5</accession>
<feature type="region of interest" description="Disordered" evidence="1">
    <location>
        <begin position="349"/>
        <end position="399"/>
    </location>
</feature>
<organism evidence="2 3">
    <name type="scientific">Vavraia culicis (isolate floridensis)</name>
    <name type="common">Microsporidian parasite</name>
    <dbReference type="NCBI Taxonomy" id="948595"/>
    <lineage>
        <taxon>Eukaryota</taxon>
        <taxon>Fungi</taxon>
        <taxon>Fungi incertae sedis</taxon>
        <taxon>Microsporidia</taxon>
        <taxon>Pleistophoridae</taxon>
        <taxon>Vavraia</taxon>
    </lineage>
</organism>
<feature type="compositionally biased region" description="Basic and acidic residues" evidence="1">
    <location>
        <begin position="633"/>
        <end position="648"/>
    </location>
</feature>
<evidence type="ECO:0000313" key="3">
    <source>
        <dbReference type="Proteomes" id="UP000011081"/>
    </source>
</evidence>
<feature type="region of interest" description="Disordered" evidence="1">
    <location>
        <begin position="622"/>
        <end position="676"/>
    </location>
</feature>
<feature type="region of interest" description="Disordered" evidence="1">
    <location>
        <begin position="434"/>
        <end position="476"/>
    </location>
</feature>
<proteinExistence type="predicted"/>
<dbReference type="InterPro" id="IPR036322">
    <property type="entry name" value="WD40_repeat_dom_sf"/>
</dbReference>
<dbReference type="Gene3D" id="2.130.10.10">
    <property type="entry name" value="YVTN repeat-like/Quinoprotein amine dehydrogenase"/>
    <property type="match status" value="1"/>
</dbReference>
<dbReference type="EMBL" id="GL877421">
    <property type="protein sequence ID" value="ELA47273.1"/>
    <property type="molecule type" value="Genomic_DNA"/>
</dbReference>
<sequence length="1100" mass="123470">MIISRTCIEHKQSKRRCPIFTIDCLNALVVTGSYNGEVIVWQVEDKGSGHGRRRALPSFAVLQKIYDHKSSVLNARLHNEYLITTGDDNLCILYKQIKYGDECCAQDNAGTDGVEKKDEQKSMHVGECIENSGMRQMNDAVPTIEYKKMKVIAHHKADITSLHIKEDTFFTAGLDGLIYVYDFTGSLLNYLDIRAPIKGLYTRDNKTFVKTDTHLLIYEDKTLKNRIVCDGILNESFFARMASFGKFMVVPSMFNNREDVVMLVSEEEILSLVGFIAPVEVVYVLGNILICGCQDKSVVLWRHEHHYKLRENLYEDEDEKTKRIKVDDSKGKDSSKMCLVDKQVLNADVETNTRDEKNGSVQQDKAAITLSNTEGKNKDSTQQDKAKTNLESEKEGDVQQGMSAITLTNEEGEQNGNVKKDTVEQEMADGNVKNSVEIGNNNDKNCKGKDIKMSKQTANASAPNKSSKEGSPKNTVTVNKMKQGTYTRPLCLIKNLTASPILDITTYKRNVLFCSYSGEVMMVTFDTEQIEEVKEEERTDVNIGKELLSITDQRMGAIMKSCSKDSADESSGVKCDSEYFTIRSDVERKRGRPKMCRNMEMEKIVLDEMMIGKRKVLSQDVCADSKTGVSDPANKKTMTEKSANKDDGISGSKGSVVENNSTVKSNQPSIGAQQDKAKRRITPVLIPQLTNYENKIVSVKNSIYVLFTGNEDRRVERECIKPVLMRMKEITVRISCGGSVEQIRGQKVCGDITMRNQKERNVGNTDQNIPTDDGDRVTLVSGNTGVRKERSISFSLYTIDVSINDVLRYTLRYKNVRLLAFSNKYIAVYTNVLIVKSVISGQLLLPFIKQNVLYVDIRGDNLLLFMGDTFKIINLRKRKLLVSGSVPFDTYSLCFAKEYFIVGSDLQGNKYFFMKEIGEWCRVNHEESDGFRIEREKGTERNGLLNEGGDGVLCDKMGADGAGSGGGDGVVHDITSDKSTIPGTAPISSTTTAKDTGSALFDNMTISQLFDNDELSSLEHIEYSILKKQSPTKVLARLRLFVSKLKSMTEMIEIRLENIFINLVMNELRLDVIGILEEMKCTFPVFVYEVLGKITCMDRE</sequence>
<evidence type="ECO:0000313" key="2">
    <source>
        <dbReference type="EMBL" id="ELA47273.1"/>
    </source>
</evidence>
<dbReference type="STRING" id="948595.L2GVF5"/>
<feature type="compositionally biased region" description="Polar residues" evidence="1">
    <location>
        <begin position="454"/>
        <end position="465"/>
    </location>
</feature>
<dbReference type="RefSeq" id="XP_008074287.1">
    <property type="nucleotide sequence ID" value="XM_008076096.1"/>
</dbReference>
<reference evidence="3" key="1">
    <citation type="submission" date="2011-03" db="EMBL/GenBank/DDBJ databases">
        <title>The genome sequence of Vavraia culicis strain floridensis.</title>
        <authorList>
            <consortium name="The Broad Institute Genome Sequencing Platform"/>
            <person name="Cuomo C."/>
            <person name="Becnel J."/>
            <person name="Sanscrainte N."/>
            <person name="Young S.K."/>
            <person name="Zeng Q."/>
            <person name="Gargeya S."/>
            <person name="Fitzgerald M."/>
            <person name="Haas B."/>
            <person name="Abouelleil A."/>
            <person name="Alvarado L."/>
            <person name="Arachchi H.M."/>
            <person name="Berlin A."/>
            <person name="Chapman S.B."/>
            <person name="Gearin G."/>
            <person name="Goldberg J."/>
            <person name="Griggs A."/>
            <person name="Gujja S."/>
            <person name="Hansen M."/>
            <person name="Heiman D."/>
            <person name="Howarth C."/>
            <person name="Larimer J."/>
            <person name="Lui A."/>
            <person name="MacDonald P.J.P."/>
            <person name="McCowen C."/>
            <person name="Montmayeur A."/>
            <person name="Murphy C."/>
            <person name="Neiman D."/>
            <person name="Pearson M."/>
            <person name="Priest M."/>
            <person name="Roberts A."/>
            <person name="Saif S."/>
            <person name="Shea T."/>
            <person name="Sisk P."/>
            <person name="Stolte C."/>
            <person name="Sykes S."/>
            <person name="Wortman J."/>
            <person name="Nusbaum C."/>
            <person name="Birren B."/>
        </authorList>
    </citation>
    <scope>NUCLEOTIDE SEQUENCE [LARGE SCALE GENOMIC DNA]</scope>
    <source>
        <strain evidence="3">floridensis</strain>
    </source>
</reference>
<evidence type="ECO:0000256" key="1">
    <source>
        <dbReference type="SAM" id="MobiDB-lite"/>
    </source>
</evidence>
<dbReference type="Proteomes" id="UP000011081">
    <property type="component" value="Unassembled WGS sequence"/>
</dbReference>
<dbReference type="InterPro" id="IPR001680">
    <property type="entry name" value="WD40_rpt"/>
</dbReference>
<feature type="compositionally biased region" description="Polar residues" evidence="1">
    <location>
        <begin position="359"/>
        <end position="374"/>
    </location>
</feature>
<dbReference type="HOGENOM" id="CLU_283315_0_0_1"/>
<protein>
    <submittedName>
        <fullName evidence="2">Uncharacterized protein</fullName>
    </submittedName>
</protein>
<dbReference type="VEuPathDB" id="MicrosporidiaDB:VCUG_01269"/>
<keyword evidence="3" id="KW-1185">Reference proteome</keyword>
<dbReference type="SMART" id="SM00320">
    <property type="entry name" value="WD40"/>
    <property type="match status" value="4"/>
</dbReference>
<dbReference type="InterPro" id="IPR015943">
    <property type="entry name" value="WD40/YVTN_repeat-like_dom_sf"/>
</dbReference>
<dbReference type="AlphaFoldDB" id="L2GVF5"/>
<dbReference type="SUPFAM" id="SSF50978">
    <property type="entry name" value="WD40 repeat-like"/>
    <property type="match status" value="1"/>
</dbReference>
<dbReference type="OrthoDB" id="2192933at2759"/>
<gene>
    <name evidence="2" type="ORF">VCUG_01269</name>
</gene>
<feature type="compositionally biased region" description="Polar residues" evidence="1">
    <location>
        <begin position="657"/>
        <end position="672"/>
    </location>
</feature>
<feature type="compositionally biased region" description="Basic and acidic residues" evidence="1">
    <location>
        <begin position="444"/>
        <end position="453"/>
    </location>
</feature>
<dbReference type="OMA" id="DGQKVCG"/>
<name>L2GVF5_VAVCU</name>